<protein>
    <recommendedName>
        <fullName evidence="8">Cation efflux protein transmembrane domain-containing protein</fullName>
    </recommendedName>
</protein>
<dbReference type="NCBIfam" id="TIGR01297">
    <property type="entry name" value="CDF"/>
    <property type="match status" value="1"/>
</dbReference>
<evidence type="ECO:0000256" key="6">
    <source>
        <dbReference type="ARBA" id="ARBA00023136"/>
    </source>
</evidence>
<keyword evidence="5 7" id="KW-1133">Transmembrane helix</keyword>
<accession>A0A0B5ANW9</accession>
<evidence type="ECO:0000256" key="5">
    <source>
        <dbReference type="ARBA" id="ARBA00022989"/>
    </source>
</evidence>
<dbReference type="EMBL" id="CP009416">
    <property type="protein sequence ID" value="AJD90337.1"/>
    <property type="molecule type" value="Genomic_DNA"/>
</dbReference>
<comment type="similarity">
    <text evidence="2">Belongs to the cation diffusion facilitator (CDF) transporter (TC 2.A.4) family.</text>
</comment>
<dbReference type="SUPFAM" id="SSF161111">
    <property type="entry name" value="Cation efflux protein transmembrane domain-like"/>
    <property type="match status" value="1"/>
</dbReference>
<evidence type="ECO:0000256" key="1">
    <source>
        <dbReference type="ARBA" id="ARBA00004141"/>
    </source>
</evidence>
<dbReference type="GO" id="GO:0005886">
    <property type="term" value="C:plasma membrane"/>
    <property type="evidence" value="ECO:0007669"/>
    <property type="project" value="TreeGrafter"/>
</dbReference>
<dbReference type="BioCyc" id="JESP1508404:G14D9-10252-MONOMER"/>
<feature type="transmembrane region" description="Helical" evidence="7">
    <location>
        <begin position="114"/>
        <end position="132"/>
    </location>
</feature>
<evidence type="ECO:0000256" key="3">
    <source>
        <dbReference type="ARBA" id="ARBA00022448"/>
    </source>
</evidence>
<dbReference type="GO" id="GO:0006882">
    <property type="term" value="P:intracellular zinc ion homeostasis"/>
    <property type="evidence" value="ECO:0007669"/>
    <property type="project" value="TreeGrafter"/>
</dbReference>
<evidence type="ECO:0000313" key="10">
    <source>
        <dbReference type="Proteomes" id="UP000031449"/>
    </source>
</evidence>
<feature type="transmembrane region" description="Helical" evidence="7">
    <location>
        <begin position="177"/>
        <end position="195"/>
    </location>
</feature>
<dbReference type="Gene3D" id="1.20.1510.10">
    <property type="entry name" value="Cation efflux protein transmembrane domain"/>
    <property type="match status" value="1"/>
</dbReference>
<dbReference type="GO" id="GO:0015086">
    <property type="term" value="F:cadmium ion transmembrane transporter activity"/>
    <property type="evidence" value="ECO:0007669"/>
    <property type="project" value="TreeGrafter"/>
</dbReference>
<gene>
    <name evidence="9" type="ORF">JMA_10200</name>
</gene>
<evidence type="ECO:0000313" key="9">
    <source>
        <dbReference type="EMBL" id="AJD90337.1"/>
    </source>
</evidence>
<dbReference type="InterPro" id="IPR002524">
    <property type="entry name" value="Cation_efflux"/>
</dbReference>
<evidence type="ECO:0000256" key="4">
    <source>
        <dbReference type="ARBA" id="ARBA00022692"/>
    </source>
</evidence>
<dbReference type="OrthoDB" id="2388015at2"/>
<name>A0A0B5ANW9_9BACL</name>
<dbReference type="AlphaFoldDB" id="A0A0B5ANW9"/>
<evidence type="ECO:0000256" key="7">
    <source>
        <dbReference type="SAM" id="Phobius"/>
    </source>
</evidence>
<dbReference type="PANTHER" id="PTHR43840:SF15">
    <property type="entry name" value="MITOCHONDRIAL METAL TRANSPORTER 1-RELATED"/>
    <property type="match status" value="1"/>
</dbReference>
<keyword evidence="6 7" id="KW-0472">Membrane</keyword>
<dbReference type="Proteomes" id="UP000031449">
    <property type="component" value="Chromosome"/>
</dbReference>
<dbReference type="KEGG" id="jeo:JMA_10200"/>
<organism evidence="9 10">
    <name type="scientific">Jeotgalibacillus malaysiensis</name>
    <dbReference type="NCBI Taxonomy" id="1508404"/>
    <lineage>
        <taxon>Bacteria</taxon>
        <taxon>Bacillati</taxon>
        <taxon>Bacillota</taxon>
        <taxon>Bacilli</taxon>
        <taxon>Bacillales</taxon>
        <taxon>Caryophanaceae</taxon>
        <taxon>Jeotgalibacillus</taxon>
    </lineage>
</organism>
<reference evidence="9 10" key="1">
    <citation type="submission" date="2014-08" db="EMBL/GenBank/DDBJ databases">
        <title>Complete genome of a marine bacteria Jeotgalibacillus malaysiensis.</title>
        <authorList>
            <person name="Yaakop A.S."/>
            <person name="Chan K.-G."/>
            <person name="Goh K.M."/>
        </authorList>
    </citation>
    <scope>NUCLEOTIDE SEQUENCE [LARGE SCALE GENOMIC DNA]</scope>
    <source>
        <strain evidence="9 10">D5</strain>
    </source>
</reference>
<keyword evidence="4 7" id="KW-0812">Transmembrane</keyword>
<comment type="subcellular location">
    <subcellularLocation>
        <location evidence="1">Membrane</location>
        <topology evidence="1">Multi-pass membrane protein</topology>
    </subcellularLocation>
</comment>
<dbReference type="GO" id="GO:0015341">
    <property type="term" value="F:zinc efflux antiporter activity"/>
    <property type="evidence" value="ECO:0007669"/>
    <property type="project" value="TreeGrafter"/>
</dbReference>
<sequence>MQHQQEKSLLKLSVYAALVFAVGGIVWGWLVSSQMVQFDGYYSLISVGLSMLSLGAAQFIRRHDHKRFPFGKDMLEPIVILFKYSIILLLCIFSIVQAVTGLTTGGRATDIDGALLYSIIGAAGCLAIYLYFKRKSKNAGGFITAESNQWKMDSLLSSAVLIGFMIAAVLSRTDYDFVVPYIDPVMVLIVAGYFIKVPVTEMMKSGREILEMSPDQIIQSQIEAITEDLEKKYDFQESIVRVAKVGGKLFVEIDFVVSPQSSIQTVKMQDQIRSEFSNKIHHMKYTKWLTISFTGDRKWAI</sequence>
<keyword evidence="10" id="KW-1185">Reference proteome</keyword>
<evidence type="ECO:0000256" key="2">
    <source>
        <dbReference type="ARBA" id="ARBA00008114"/>
    </source>
</evidence>
<dbReference type="InterPro" id="IPR058533">
    <property type="entry name" value="Cation_efflux_TM"/>
</dbReference>
<dbReference type="InterPro" id="IPR050291">
    <property type="entry name" value="CDF_Transporter"/>
</dbReference>
<keyword evidence="3" id="KW-0813">Transport</keyword>
<feature type="transmembrane region" description="Helical" evidence="7">
    <location>
        <begin position="12"/>
        <end position="30"/>
    </location>
</feature>
<dbReference type="PANTHER" id="PTHR43840">
    <property type="entry name" value="MITOCHONDRIAL METAL TRANSPORTER 1-RELATED"/>
    <property type="match status" value="1"/>
</dbReference>
<feature type="transmembrane region" description="Helical" evidence="7">
    <location>
        <begin position="81"/>
        <end position="102"/>
    </location>
</feature>
<proteinExistence type="inferred from homology"/>
<feature type="transmembrane region" description="Helical" evidence="7">
    <location>
        <begin position="42"/>
        <end position="60"/>
    </location>
</feature>
<dbReference type="InterPro" id="IPR027469">
    <property type="entry name" value="Cation_efflux_TMD_sf"/>
</dbReference>
<evidence type="ECO:0000259" key="8">
    <source>
        <dbReference type="Pfam" id="PF01545"/>
    </source>
</evidence>
<dbReference type="HOGENOM" id="CLU_056154_0_1_9"/>
<feature type="domain" description="Cation efflux protein transmembrane" evidence="8">
    <location>
        <begin position="10"/>
        <end position="210"/>
    </location>
</feature>
<feature type="transmembrane region" description="Helical" evidence="7">
    <location>
        <begin position="153"/>
        <end position="171"/>
    </location>
</feature>
<dbReference type="GO" id="GO:0015093">
    <property type="term" value="F:ferrous iron transmembrane transporter activity"/>
    <property type="evidence" value="ECO:0007669"/>
    <property type="project" value="TreeGrafter"/>
</dbReference>
<dbReference type="Pfam" id="PF01545">
    <property type="entry name" value="Cation_efflux"/>
    <property type="match status" value="1"/>
</dbReference>